<organism evidence="2 3">
    <name type="scientific">Flavobacterium piscis</name>
    <dbReference type="NCBI Taxonomy" id="1114874"/>
    <lineage>
        <taxon>Bacteria</taxon>
        <taxon>Pseudomonadati</taxon>
        <taxon>Bacteroidota</taxon>
        <taxon>Flavobacteriia</taxon>
        <taxon>Flavobacteriales</taxon>
        <taxon>Flavobacteriaceae</taxon>
        <taxon>Flavobacterium</taxon>
    </lineage>
</organism>
<accession>A0ABX2XIC9</accession>
<proteinExistence type="predicted"/>
<dbReference type="Pfam" id="PF03544">
    <property type="entry name" value="TonB_C"/>
    <property type="match status" value="1"/>
</dbReference>
<protein>
    <recommendedName>
        <fullName evidence="1">TonB C-terminal domain-containing protein</fullName>
    </recommendedName>
</protein>
<dbReference type="InterPro" id="IPR037682">
    <property type="entry name" value="TonB_C"/>
</dbReference>
<keyword evidence="3" id="KW-1185">Reference proteome</keyword>
<evidence type="ECO:0000259" key="1">
    <source>
        <dbReference type="Pfam" id="PF03544"/>
    </source>
</evidence>
<dbReference type="EMBL" id="LVEN01000044">
    <property type="protein sequence ID" value="OCB69909.1"/>
    <property type="molecule type" value="Genomic_DNA"/>
</dbReference>
<sequence length="121" mass="13661">MFSQDNYVPKENLSNDENKVYNTAGIDLAPEFIGGINNFYKFISQNYKVPKEKPASVKGKVFASFVIEKDGSLNDIKIHKDIGYGTGEEAIRVLKLCPKWNPGKLKDKEVRVFYAMPIAIN</sequence>
<evidence type="ECO:0000313" key="2">
    <source>
        <dbReference type="EMBL" id="OCB69909.1"/>
    </source>
</evidence>
<dbReference type="Gene3D" id="3.30.1150.10">
    <property type="match status" value="1"/>
</dbReference>
<feature type="domain" description="TonB C-terminal" evidence="1">
    <location>
        <begin position="57"/>
        <end position="118"/>
    </location>
</feature>
<name>A0ABX2XIC9_9FLAO</name>
<comment type="caution">
    <text evidence="2">The sequence shown here is derived from an EMBL/GenBank/DDBJ whole genome shotgun (WGS) entry which is preliminary data.</text>
</comment>
<reference evidence="3" key="1">
    <citation type="submission" date="2016-03" db="EMBL/GenBank/DDBJ databases">
        <title>Draft genome sequence of Paenibacillus glacialis DSM 22343.</title>
        <authorList>
            <person name="Shin S.-K."/>
            <person name="Yi H."/>
        </authorList>
    </citation>
    <scope>NUCLEOTIDE SEQUENCE [LARGE SCALE GENOMIC DNA]</scope>
    <source>
        <strain evidence="3">CCUG 60099</strain>
    </source>
</reference>
<dbReference type="Proteomes" id="UP000093343">
    <property type="component" value="Unassembled WGS sequence"/>
</dbReference>
<dbReference type="SUPFAM" id="SSF74653">
    <property type="entry name" value="TolA/TonB C-terminal domain"/>
    <property type="match status" value="1"/>
</dbReference>
<gene>
    <name evidence="2" type="ORF">FLP_19755</name>
</gene>
<evidence type="ECO:0000313" key="3">
    <source>
        <dbReference type="Proteomes" id="UP000093343"/>
    </source>
</evidence>